<protein>
    <recommendedName>
        <fullName evidence="11">Potassium-transporting ATPase KdpC subunit</fullName>
    </recommendedName>
    <alternativeName>
        <fullName evidence="11">ATP phosphohydrolase [potassium-transporting] C chain</fullName>
    </alternativeName>
    <alternativeName>
        <fullName evidence="11">Potassium-binding and translocating subunit C</fullName>
    </alternativeName>
    <alternativeName>
        <fullName evidence="11">Potassium-translocating ATPase C chain</fullName>
    </alternativeName>
</protein>
<evidence type="ECO:0000256" key="9">
    <source>
        <dbReference type="ARBA" id="ARBA00023065"/>
    </source>
</evidence>
<evidence type="ECO:0000313" key="14">
    <source>
        <dbReference type="Proteomes" id="UP000186218"/>
    </source>
</evidence>
<dbReference type="PANTHER" id="PTHR30042:SF2">
    <property type="entry name" value="POTASSIUM-TRANSPORTING ATPASE KDPC SUBUNIT"/>
    <property type="match status" value="1"/>
</dbReference>
<dbReference type="PIRSF" id="PIRSF001296">
    <property type="entry name" value="K_ATPase_KdpC"/>
    <property type="match status" value="1"/>
</dbReference>
<evidence type="ECO:0000256" key="11">
    <source>
        <dbReference type="HAMAP-Rule" id="MF_00276"/>
    </source>
</evidence>
<feature type="compositionally biased region" description="Polar residues" evidence="12">
    <location>
        <begin position="102"/>
        <end position="115"/>
    </location>
</feature>
<evidence type="ECO:0000256" key="4">
    <source>
        <dbReference type="ARBA" id="ARBA00022692"/>
    </source>
</evidence>
<evidence type="ECO:0000256" key="7">
    <source>
        <dbReference type="ARBA" id="ARBA00022958"/>
    </source>
</evidence>
<reference evidence="13 14" key="1">
    <citation type="submission" date="2017-01" db="EMBL/GenBank/DDBJ databases">
        <authorList>
            <person name="Mah S.A."/>
            <person name="Swanson W.J."/>
            <person name="Moy G.W."/>
            <person name="Vacquier V.D."/>
        </authorList>
    </citation>
    <scope>NUCLEOTIDE SEQUENCE [LARGE SCALE GENOMIC DNA]</scope>
    <source>
        <strain evidence="13 14">CPCC 203464</strain>
    </source>
</reference>
<comment type="similarity">
    <text evidence="11">Belongs to the KdpC family.</text>
</comment>
<proteinExistence type="inferred from homology"/>
<name>A0A1N7GIX9_9NOCA</name>
<dbReference type="EMBL" id="FTNT01000008">
    <property type="protein sequence ID" value="SIS12551.1"/>
    <property type="molecule type" value="Genomic_DNA"/>
</dbReference>
<dbReference type="Proteomes" id="UP000186218">
    <property type="component" value="Unassembled WGS sequence"/>
</dbReference>
<feature type="region of interest" description="Disordered" evidence="12">
    <location>
        <begin position="85"/>
        <end position="115"/>
    </location>
</feature>
<dbReference type="STRING" id="1344003.SAMN05445060_2847"/>
<accession>A0A1N7GIX9</accession>
<evidence type="ECO:0000256" key="2">
    <source>
        <dbReference type="ARBA" id="ARBA00022475"/>
    </source>
</evidence>
<sequence>MSVIAAGGVRTWTRQLLVSAAVLVALTVILGGAYPAVVWAISRTDSTAAEGAIARDVHGCSVGSTLLGVDPQVPAGQPDRYLHGRVVGSADNPMAPGAADSSVPSNQGPSSESLARSITARRTVIAAREGVPPSAVPVDAVTGSGSSLDPDISPAYAALQIPRIARVTGRSASEVRRIVDDHTTDRQWGFLGQPRVNVLEVNLALGATAPGCR</sequence>
<dbReference type="GO" id="GO:0008556">
    <property type="term" value="F:P-type potassium transmembrane transporter activity"/>
    <property type="evidence" value="ECO:0007669"/>
    <property type="project" value="InterPro"/>
</dbReference>
<dbReference type="AlphaFoldDB" id="A0A1N7GIX9"/>
<comment type="subunit">
    <text evidence="11">The system is composed of three essential subunits: KdpA, KdpB and KdpC.</text>
</comment>
<organism evidence="13 14">
    <name type="scientific">Williamsia sterculiae</name>
    <dbReference type="NCBI Taxonomy" id="1344003"/>
    <lineage>
        <taxon>Bacteria</taxon>
        <taxon>Bacillati</taxon>
        <taxon>Actinomycetota</taxon>
        <taxon>Actinomycetes</taxon>
        <taxon>Mycobacteriales</taxon>
        <taxon>Nocardiaceae</taxon>
        <taxon>Williamsia</taxon>
    </lineage>
</organism>
<comment type="subcellular location">
    <subcellularLocation>
        <location evidence="11">Cell membrane</location>
        <topology evidence="11">Single-pass membrane protein</topology>
    </subcellularLocation>
</comment>
<evidence type="ECO:0000256" key="3">
    <source>
        <dbReference type="ARBA" id="ARBA00022538"/>
    </source>
</evidence>
<dbReference type="GO" id="GO:0005886">
    <property type="term" value="C:plasma membrane"/>
    <property type="evidence" value="ECO:0007669"/>
    <property type="project" value="UniProtKB-SubCell"/>
</dbReference>
<keyword evidence="10 11" id="KW-0472">Membrane</keyword>
<evidence type="ECO:0000256" key="6">
    <source>
        <dbReference type="ARBA" id="ARBA00022840"/>
    </source>
</evidence>
<dbReference type="Pfam" id="PF02669">
    <property type="entry name" value="KdpC"/>
    <property type="match status" value="1"/>
</dbReference>
<evidence type="ECO:0000256" key="10">
    <source>
        <dbReference type="ARBA" id="ARBA00023136"/>
    </source>
</evidence>
<dbReference type="HAMAP" id="MF_00276">
    <property type="entry name" value="KdpC"/>
    <property type="match status" value="1"/>
</dbReference>
<keyword evidence="1 11" id="KW-0813">Transport</keyword>
<keyword evidence="4 11" id="KW-0812">Transmembrane</keyword>
<evidence type="ECO:0000313" key="13">
    <source>
        <dbReference type="EMBL" id="SIS12551.1"/>
    </source>
</evidence>
<evidence type="ECO:0000256" key="1">
    <source>
        <dbReference type="ARBA" id="ARBA00022448"/>
    </source>
</evidence>
<keyword evidence="8 11" id="KW-1133">Transmembrane helix</keyword>
<keyword evidence="5 11" id="KW-0547">Nucleotide-binding</keyword>
<keyword evidence="6 11" id="KW-0067">ATP-binding</keyword>
<keyword evidence="9 11" id="KW-0406">Ion transport</keyword>
<dbReference type="OrthoDB" id="9788285at2"/>
<keyword evidence="2 11" id="KW-1003">Cell membrane</keyword>
<evidence type="ECO:0000256" key="5">
    <source>
        <dbReference type="ARBA" id="ARBA00022741"/>
    </source>
</evidence>
<comment type="function">
    <text evidence="11">Part of the high-affinity ATP-driven potassium transport (or Kdp) system, which catalyzes the hydrolysis of ATP coupled with the electrogenic transport of potassium into the cytoplasm. This subunit acts as a catalytic chaperone that increases the ATP-binding affinity of the ATP-hydrolyzing subunit KdpB by the formation of a transient KdpB/KdpC/ATP ternary complex.</text>
</comment>
<keyword evidence="3 11" id="KW-0633">Potassium transport</keyword>
<evidence type="ECO:0000256" key="12">
    <source>
        <dbReference type="SAM" id="MobiDB-lite"/>
    </source>
</evidence>
<keyword evidence="14" id="KW-1185">Reference proteome</keyword>
<keyword evidence="7 11" id="KW-0630">Potassium</keyword>
<dbReference type="InterPro" id="IPR003820">
    <property type="entry name" value="KdpC"/>
</dbReference>
<gene>
    <name evidence="11" type="primary">kdpC</name>
    <name evidence="13" type="ORF">SAMN05445060_2847</name>
</gene>
<dbReference type="RefSeq" id="WP_076480594.1">
    <property type="nucleotide sequence ID" value="NZ_FTNT01000008.1"/>
</dbReference>
<dbReference type="GO" id="GO:0005524">
    <property type="term" value="F:ATP binding"/>
    <property type="evidence" value="ECO:0007669"/>
    <property type="project" value="UniProtKB-UniRule"/>
</dbReference>
<evidence type="ECO:0000256" key="8">
    <source>
        <dbReference type="ARBA" id="ARBA00022989"/>
    </source>
</evidence>
<dbReference type="PANTHER" id="PTHR30042">
    <property type="entry name" value="POTASSIUM-TRANSPORTING ATPASE C CHAIN"/>
    <property type="match status" value="1"/>
</dbReference>